<evidence type="ECO:0000259" key="3">
    <source>
        <dbReference type="PROSITE" id="PS50045"/>
    </source>
</evidence>
<feature type="domain" description="Sigma-54 factor interaction" evidence="3">
    <location>
        <begin position="29"/>
        <end position="92"/>
    </location>
</feature>
<evidence type="ECO:0000256" key="2">
    <source>
        <dbReference type="ARBA" id="ARBA00022840"/>
    </source>
</evidence>
<reference evidence="4 5" key="1">
    <citation type="submission" date="2017-10" db="EMBL/GenBank/DDBJ databases">
        <title>Novel microbial diversity and functional potential in the marine mammal oral microbiome.</title>
        <authorList>
            <person name="Dudek N.K."/>
            <person name="Sun C.L."/>
            <person name="Burstein D."/>
            <person name="Kantor R.S."/>
            <person name="Aliaga Goltsman D.S."/>
            <person name="Bik E.M."/>
            <person name="Thomas B.C."/>
            <person name="Banfield J.F."/>
            <person name="Relman D.A."/>
        </authorList>
    </citation>
    <scope>NUCLEOTIDE SEQUENCE [LARGE SCALE GENOMIC DNA]</scope>
    <source>
        <strain evidence="4">DOLJORAL78_47_16</strain>
    </source>
</reference>
<dbReference type="InterPro" id="IPR027417">
    <property type="entry name" value="P-loop_NTPase"/>
</dbReference>
<dbReference type="PROSITE" id="PS50045">
    <property type="entry name" value="SIGMA54_INTERACT_4"/>
    <property type="match status" value="1"/>
</dbReference>
<comment type="caution">
    <text evidence="4">The sequence shown here is derived from an EMBL/GenBank/DDBJ whole genome shotgun (WGS) entry which is preliminary data.</text>
</comment>
<organism evidence="4 5">
    <name type="scientific">candidate division KSB3 bacterium</name>
    <dbReference type="NCBI Taxonomy" id="2044937"/>
    <lineage>
        <taxon>Bacteria</taxon>
        <taxon>candidate division KSB3</taxon>
    </lineage>
</organism>
<dbReference type="AlphaFoldDB" id="A0A2G6K9X1"/>
<proteinExistence type="predicted"/>
<dbReference type="SUPFAM" id="SSF52540">
    <property type="entry name" value="P-loop containing nucleoside triphosphate hydrolases"/>
    <property type="match status" value="1"/>
</dbReference>
<protein>
    <recommendedName>
        <fullName evidence="3">Sigma-54 factor interaction domain-containing protein</fullName>
    </recommendedName>
</protein>
<keyword evidence="1" id="KW-0547">Nucleotide-binding</keyword>
<dbReference type="Gene3D" id="3.40.50.300">
    <property type="entry name" value="P-loop containing nucleotide triphosphate hydrolases"/>
    <property type="match status" value="1"/>
</dbReference>
<evidence type="ECO:0000313" key="4">
    <source>
        <dbReference type="EMBL" id="PIE32464.1"/>
    </source>
</evidence>
<dbReference type="Proteomes" id="UP000230821">
    <property type="component" value="Unassembled WGS sequence"/>
</dbReference>
<dbReference type="InterPro" id="IPR002078">
    <property type="entry name" value="Sigma_54_int"/>
</dbReference>
<evidence type="ECO:0000313" key="5">
    <source>
        <dbReference type="Proteomes" id="UP000230821"/>
    </source>
</evidence>
<accession>A0A2G6K9X1</accession>
<keyword evidence="2" id="KW-0067">ATP-binding</keyword>
<dbReference type="GO" id="GO:0006355">
    <property type="term" value="P:regulation of DNA-templated transcription"/>
    <property type="evidence" value="ECO:0007669"/>
    <property type="project" value="InterPro"/>
</dbReference>
<dbReference type="GO" id="GO:0005524">
    <property type="term" value="F:ATP binding"/>
    <property type="evidence" value="ECO:0007669"/>
    <property type="project" value="UniProtKB-KW"/>
</dbReference>
<dbReference type="EMBL" id="PDSK01000113">
    <property type="protein sequence ID" value="PIE32464.1"/>
    <property type="molecule type" value="Genomic_DNA"/>
</dbReference>
<sequence length="92" mass="10454">MGFQHDTEEWFKLFFSYTAHLAILHEKELIARTLHQVGPGQMQTFVPVNCASIPEPLFKRESFGHRKGAFTAADQDKPGLFDRAHHGDLVFG</sequence>
<dbReference type="PANTHER" id="PTHR32071">
    <property type="entry name" value="TRANSCRIPTIONAL REGULATORY PROTEIN"/>
    <property type="match status" value="1"/>
</dbReference>
<gene>
    <name evidence="4" type="ORF">CSA56_15330</name>
</gene>
<dbReference type="Pfam" id="PF00158">
    <property type="entry name" value="Sigma54_activat"/>
    <property type="match status" value="1"/>
</dbReference>
<name>A0A2G6K9X1_9BACT</name>
<evidence type="ECO:0000256" key="1">
    <source>
        <dbReference type="ARBA" id="ARBA00022741"/>
    </source>
</evidence>